<dbReference type="GO" id="GO:0005524">
    <property type="term" value="F:ATP binding"/>
    <property type="evidence" value="ECO:0007669"/>
    <property type="project" value="InterPro"/>
</dbReference>
<gene>
    <name evidence="2" type="ORF">PHYSODRAFT_391381</name>
</gene>
<dbReference type="OMA" id="HEQHEME"/>
<keyword evidence="3" id="KW-1185">Reference proteome</keyword>
<dbReference type="Gene3D" id="1.10.510.10">
    <property type="entry name" value="Transferase(Phosphotransferase) domain 1"/>
    <property type="match status" value="1"/>
</dbReference>
<accession>G4YNF5</accession>
<dbReference type="InterPro" id="IPR011009">
    <property type="entry name" value="Kinase-like_dom_sf"/>
</dbReference>
<reference evidence="2 3" key="1">
    <citation type="journal article" date="2006" name="Science">
        <title>Phytophthora genome sequences uncover evolutionary origins and mechanisms of pathogenesis.</title>
        <authorList>
            <person name="Tyler B.M."/>
            <person name="Tripathy S."/>
            <person name="Zhang X."/>
            <person name="Dehal P."/>
            <person name="Jiang R.H."/>
            <person name="Aerts A."/>
            <person name="Arredondo F.D."/>
            <person name="Baxter L."/>
            <person name="Bensasson D."/>
            <person name="Beynon J.L."/>
            <person name="Chapman J."/>
            <person name="Damasceno C.M."/>
            <person name="Dorrance A.E."/>
            <person name="Dou D."/>
            <person name="Dickerman A.W."/>
            <person name="Dubchak I.L."/>
            <person name="Garbelotto M."/>
            <person name="Gijzen M."/>
            <person name="Gordon S.G."/>
            <person name="Govers F."/>
            <person name="Grunwald N.J."/>
            <person name="Huang W."/>
            <person name="Ivors K.L."/>
            <person name="Jones R.W."/>
            <person name="Kamoun S."/>
            <person name="Krampis K."/>
            <person name="Lamour K.H."/>
            <person name="Lee M.K."/>
            <person name="McDonald W.H."/>
            <person name="Medina M."/>
            <person name="Meijer H.J."/>
            <person name="Nordberg E.K."/>
            <person name="Maclean D.J."/>
            <person name="Ospina-Giraldo M.D."/>
            <person name="Morris P.F."/>
            <person name="Phuntumart V."/>
            <person name="Putnam N.H."/>
            <person name="Rash S."/>
            <person name="Rose J.K."/>
            <person name="Sakihama Y."/>
            <person name="Salamov A.A."/>
            <person name="Savidor A."/>
            <person name="Scheuring C.F."/>
            <person name="Smith B.M."/>
            <person name="Sobral B.W."/>
            <person name="Terry A."/>
            <person name="Torto-Alalibo T.A."/>
            <person name="Win J."/>
            <person name="Xu Z."/>
            <person name="Zhang H."/>
            <person name="Grigoriev I.V."/>
            <person name="Rokhsar D.S."/>
            <person name="Boore J.L."/>
        </authorList>
    </citation>
    <scope>NUCLEOTIDE SEQUENCE [LARGE SCALE GENOMIC DNA]</scope>
    <source>
        <strain evidence="2 3">P6497</strain>
    </source>
</reference>
<protein>
    <recommendedName>
        <fullName evidence="1">Protein kinase domain-containing protein</fullName>
    </recommendedName>
</protein>
<feature type="non-terminal residue" evidence="2">
    <location>
        <position position="1"/>
    </location>
</feature>
<organism evidence="2 3">
    <name type="scientific">Phytophthora sojae (strain P6497)</name>
    <name type="common">Soybean stem and root rot agent</name>
    <name type="synonym">Phytophthora megasperma f. sp. glycines</name>
    <dbReference type="NCBI Taxonomy" id="1094619"/>
    <lineage>
        <taxon>Eukaryota</taxon>
        <taxon>Sar</taxon>
        <taxon>Stramenopiles</taxon>
        <taxon>Oomycota</taxon>
        <taxon>Peronosporomycetes</taxon>
        <taxon>Peronosporales</taxon>
        <taxon>Peronosporaceae</taxon>
        <taxon>Phytophthora</taxon>
    </lineage>
</organism>
<dbReference type="Proteomes" id="UP000002640">
    <property type="component" value="Unassembled WGS sequence"/>
</dbReference>
<dbReference type="SMR" id="G4YNF5"/>
<evidence type="ECO:0000259" key="1">
    <source>
        <dbReference type="PROSITE" id="PS50011"/>
    </source>
</evidence>
<dbReference type="PROSITE" id="PS50011">
    <property type="entry name" value="PROTEIN_KINASE_DOM"/>
    <property type="match status" value="1"/>
</dbReference>
<dbReference type="InParanoid" id="G4YNF5"/>
<evidence type="ECO:0000313" key="2">
    <source>
        <dbReference type="EMBL" id="EGZ30248.1"/>
    </source>
</evidence>
<dbReference type="GO" id="GO:0007165">
    <property type="term" value="P:signal transduction"/>
    <property type="evidence" value="ECO:0007669"/>
    <property type="project" value="TreeGrafter"/>
</dbReference>
<evidence type="ECO:0000313" key="3">
    <source>
        <dbReference type="Proteomes" id="UP000002640"/>
    </source>
</evidence>
<sequence>ALVWRLLHGAALGLQFLHEKKIVHGDLKCNQILVTEEKTAKLTDFGFSFALMESKPTTSTGAVRWKAPELLRSESCSLTFESDVYSFGMCVVEAVSGNVPWGTHLPN</sequence>
<feature type="non-terminal residue" evidence="2">
    <location>
        <position position="107"/>
    </location>
</feature>
<proteinExistence type="predicted"/>
<dbReference type="PANTHER" id="PTHR23257">
    <property type="entry name" value="SERINE-THREONINE PROTEIN KINASE"/>
    <property type="match status" value="1"/>
</dbReference>
<name>G4YNF5_PHYSP</name>
<dbReference type="RefSeq" id="XP_009517523.1">
    <property type="nucleotide sequence ID" value="XM_009519228.1"/>
</dbReference>
<feature type="domain" description="Protein kinase" evidence="1">
    <location>
        <begin position="1"/>
        <end position="107"/>
    </location>
</feature>
<dbReference type="SUPFAM" id="SSF56112">
    <property type="entry name" value="Protein kinase-like (PK-like)"/>
    <property type="match status" value="1"/>
</dbReference>
<dbReference type="InterPro" id="IPR050167">
    <property type="entry name" value="Ser_Thr_protein_kinase"/>
</dbReference>
<dbReference type="InterPro" id="IPR000719">
    <property type="entry name" value="Prot_kinase_dom"/>
</dbReference>
<dbReference type="EMBL" id="JH159151">
    <property type="protein sequence ID" value="EGZ30248.1"/>
    <property type="molecule type" value="Genomic_DNA"/>
</dbReference>
<dbReference type="AlphaFoldDB" id="G4YNF5"/>
<dbReference type="GO" id="GO:0004672">
    <property type="term" value="F:protein kinase activity"/>
    <property type="evidence" value="ECO:0007669"/>
    <property type="project" value="InterPro"/>
</dbReference>
<dbReference type="KEGG" id="psoj:PHYSODRAFT_391381"/>
<dbReference type="STRING" id="1094619.G4YNF5"/>
<dbReference type="GeneID" id="20651126"/>
<dbReference type="GO" id="GO:0005737">
    <property type="term" value="C:cytoplasm"/>
    <property type="evidence" value="ECO:0007669"/>
    <property type="project" value="TreeGrafter"/>
</dbReference>
<dbReference type="Pfam" id="PF00069">
    <property type="entry name" value="Pkinase"/>
    <property type="match status" value="1"/>
</dbReference>